<evidence type="ECO:0000313" key="3">
    <source>
        <dbReference type="Proteomes" id="UP000027466"/>
    </source>
</evidence>
<protein>
    <recommendedName>
        <fullName evidence="4">N-acetyltransferase domain-containing protein</fullName>
    </recommendedName>
</protein>
<organism evidence="2 3">
    <name type="scientific">Caballeronia glathei</name>
    <dbReference type="NCBI Taxonomy" id="60547"/>
    <lineage>
        <taxon>Bacteria</taxon>
        <taxon>Pseudomonadati</taxon>
        <taxon>Pseudomonadota</taxon>
        <taxon>Betaproteobacteria</taxon>
        <taxon>Burkholderiales</taxon>
        <taxon>Burkholderiaceae</taxon>
        <taxon>Caballeronia</taxon>
    </lineage>
</organism>
<evidence type="ECO:0008006" key="4">
    <source>
        <dbReference type="Google" id="ProtNLM"/>
    </source>
</evidence>
<accession>A0A069PC78</accession>
<evidence type="ECO:0000313" key="2">
    <source>
        <dbReference type="EMBL" id="KDR38225.1"/>
    </source>
</evidence>
<name>A0A069PC78_9BURK</name>
<dbReference type="Proteomes" id="UP000027466">
    <property type="component" value="Unassembled WGS sequence"/>
</dbReference>
<comment type="caution">
    <text evidence="2">The sequence shown here is derived from an EMBL/GenBank/DDBJ whole genome shotgun (WGS) entry which is preliminary data.</text>
</comment>
<dbReference type="AlphaFoldDB" id="A0A069PC78"/>
<keyword evidence="3" id="KW-1185">Reference proteome</keyword>
<feature type="region of interest" description="Disordered" evidence="1">
    <location>
        <begin position="78"/>
        <end position="101"/>
    </location>
</feature>
<proteinExistence type="predicted"/>
<dbReference type="EMBL" id="JFHC01000101">
    <property type="protein sequence ID" value="KDR38225.1"/>
    <property type="molecule type" value="Genomic_DNA"/>
</dbReference>
<sequence length="130" mass="14339">MRPEPAATAAAAMIEAFRRTHVEEEQQVEMWLEETGDRAVALEALWSEGEHHRGHARAAMERLVALADRHRVMLTLVPRPLGPKSDGTHAPARDRDAPGPGALEAFYERLGFERSGGAFEGSPVLVRPPR</sequence>
<evidence type="ECO:0000256" key="1">
    <source>
        <dbReference type="SAM" id="MobiDB-lite"/>
    </source>
</evidence>
<gene>
    <name evidence="2" type="ORF">BG61_02760</name>
</gene>
<reference evidence="2 3" key="1">
    <citation type="submission" date="2014-03" db="EMBL/GenBank/DDBJ databases">
        <title>Draft Genome Sequences of Four Burkholderia Strains.</title>
        <authorList>
            <person name="Liu X.Y."/>
            <person name="Li C.X."/>
            <person name="Xu J.H."/>
        </authorList>
    </citation>
    <scope>NUCLEOTIDE SEQUENCE [LARGE SCALE GENOMIC DNA]</scope>
    <source>
        <strain evidence="2 3">DSM 50014</strain>
    </source>
</reference>